<dbReference type="GO" id="GO:0005886">
    <property type="term" value="C:plasma membrane"/>
    <property type="evidence" value="ECO:0007669"/>
    <property type="project" value="TreeGrafter"/>
</dbReference>
<dbReference type="EMBL" id="CAJPWZ010001458">
    <property type="protein sequence ID" value="CAG2215883.1"/>
    <property type="molecule type" value="Genomic_DNA"/>
</dbReference>
<dbReference type="InterPro" id="IPR000157">
    <property type="entry name" value="TIR_dom"/>
</dbReference>
<dbReference type="PIRSF" id="PIRSF037595">
    <property type="entry name" value="Toll-like_receptor"/>
    <property type="match status" value="1"/>
</dbReference>
<dbReference type="InterPro" id="IPR001611">
    <property type="entry name" value="Leu-rich_rpt"/>
</dbReference>
<gene>
    <name evidence="13" type="ORF">MEDL_29627</name>
</gene>
<comment type="similarity">
    <text evidence="2">Belongs to the Toll-like receptor family.</text>
</comment>
<reference evidence="13" key="1">
    <citation type="submission" date="2021-03" db="EMBL/GenBank/DDBJ databases">
        <authorList>
            <person name="Bekaert M."/>
        </authorList>
    </citation>
    <scope>NUCLEOTIDE SEQUENCE</scope>
</reference>
<dbReference type="AlphaFoldDB" id="A0A8S3SG14"/>
<keyword evidence="5 11" id="KW-0732">Signal</keyword>
<evidence type="ECO:0000256" key="11">
    <source>
        <dbReference type="SAM" id="SignalP"/>
    </source>
</evidence>
<dbReference type="PROSITE" id="PS50104">
    <property type="entry name" value="TIR"/>
    <property type="match status" value="1"/>
</dbReference>
<evidence type="ECO:0000256" key="10">
    <source>
        <dbReference type="ARBA" id="ARBA00023180"/>
    </source>
</evidence>
<dbReference type="SMART" id="SM00255">
    <property type="entry name" value="TIR"/>
    <property type="match status" value="1"/>
</dbReference>
<name>A0A8S3SG14_MYTED</name>
<dbReference type="PRINTS" id="PR01537">
    <property type="entry name" value="INTRLKN1R1F"/>
</dbReference>
<keyword evidence="9" id="KW-0675">Receptor</keyword>
<dbReference type="Proteomes" id="UP000683360">
    <property type="component" value="Unassembled WGS sequence"/>
</dbReference>
<evidence type="ECO:0000256" key="7">
    <source>
        <dbReference type="ARBA" id="ARBA00022989"/>
    </source>
</evidence>
<dbReference type="InterPro" id="IPR032675">
    <property type="entry name" value="LRR_dom_sf"/>
</dbReference>
<evidence type="ECO:0000256" key="8">
    <source>
        <dbReference type="ARBA" id="ARBA00023136"/>
    </source>
</evidence>
<dbReference type="InterPro" id="IPR017241">
    <property type="entry name" value="Toll-like_receptor"/>
</dbReference>
<keyword evidence="7" id="KW-1133">Transmembrane helix</keyword>
<keyword evidence="3" id="KW-0433">Leucine-rich repeat</keyword>
<evidence type="ECO:0000313" key="13">
    <source>
        <dbReference type="EMBL" id="CAG2215883.1"/>
    </source>
</evidence>
<keyword evidence="10" id="KW-0325">Glycoprotein</keyword>
<dbReference type="PANTHER" id="PTHR24365:SF541">
    <property type="entry name" value="PROTEIN TOLL-RELATED"/>
    <property type="match status" value="1"/>
</dbReference>
<keyword evidence="8" id="KW-0472">Membrane</keyword>
<dbReference type="GO" id="GO:0004888">
    <property type="term" value="F:transmembrane signaling receptor activity"/>
    <property type="evidence" value="ECO:0007669"/>
    <property type="project" value="InterPro"/>
</dbReference>
<dbReference type="GO" id="GO:0006955">
    <property type="term" value="P:immune response"/>
    <property type="evidence" value="ECO:0007669"/>
    <property type="project" value="InterPro"/>
</dbReference>
<comment type="caution">
    <text evidence="13">The sequence shown here is derived from an EMBL/GenBank/DDBJ whole genome shotgun (WGS) entry which is preliminary data.</text>
</comment>
<accession>A0A8S3SG14</accession>
<keyword evidence="14" id="KW-1185">Reference proteome</keyword>
<evidence type="ECO:0000256" key="4">
    <source>
        <dbReference type="ARBA" id="ARBA00022692"/>
    </source>
</evidence>
<evidence type="ECO:0000256" key="2">
    <source>
        <dbReference type="ARBA" id="ARBA00009634"/>
    </source>
</evidence>
<protein>
    <submittedName>
        <fullName evidence="13">TLR2</fullName>
    </submittedName>
</protein>
<proteinExistence type="inferred from homology"/>
<evidence type="ECO:0000256" key="1">
    <source>
        <dbReference type="ARBA" id="ARBA00004479"/>
    </source>
</evidence>
<evidence type="ECO:0000256" key="3">
    <source>
        <dbReference type="ARBA" id="ARBA00022614"/>
    </source>
</evidence>
<evidence type="ECO:0000256" key="9">
    <source>
        <dbReference type="ARBA" id="ARBA00023170"/>
    </source>
</evidence>
<dbReference type="OrthoDB" id="676979at2759"/>
<dbReference type="SMART" id="SM00369">
    <property type="entry name" value="LRR_TYP"/>
    <property type="match status" value="4"/>
</dbReference>
<dbReference type="Gene3D" id="3.80.10.10">
    <property type="entry name" value="Ribonuclease Inhibitor"/>
    <property type="match status" value="1"/>
</dbReference>
<keyword evidence="4" id="KW-0812">Transmembrane</keyword>
<dbReference type="SUPFAM" id="SSF52058">
    <property type="entry name" value="L domain-like"/>
    <property type="match status" value="1"/>
</dbReference>
<dbReference type="PANTHER" id="PTHR24365">
    <property type="entry name" value="TOLL-LIKE RECEPTOR"/>
    <property type="match status" value="1"/>
</dbReference>
<dbReference type="InterPro" id="IPR035897">
    <property type="entry name" value="Toll_tir_struct_dom_sf"/>
</dbReference>
<sequence length="737" mass="84689">MDLQRVTCVLLMLFIFHYTNGFVYSTLCKVSTFNGYVTCDCSSLGLEIIPSDCPSNTSYINLSDNSLTELKPCAFCQSPDVKKLNLDNCPIFRITNTSFAQLESLRVLLFRHNSLVSFKSNVFECLSNLRVLKISHELLASYPVEFWSDLSNISHLYTYDGPKDEIFGKFLSAMKSLIYYNHGIGGCELQKIHNNTFESLGNTSLKALELGCSARYVELNAFEPVKYLSNLSLANQLYMKMSNVFPALHVFKDKCMDTLDLSQTFRYFGEFVFTANVSSFIGDICVKSLSMRGNNLIRIEGAAIANVKNKSCLQEIDLSLNRFNFNSVYSLLYTMTFVNLKRAYLAYANLCSPFQILVRKYMYQNITIPLPPSIEFINASNIKMLDVRTPQIVQFLHAEHLEVIDLADTTFDDCNFTIYGLNHLKVLNMSGQNCSILNYELLGSCSRLEFLVMKHSKLGLGLESDTRGTFMYSLRSLKYLDLSANDMYKPFIPQMFVHQSTTLTSLLLNDNSFKNIPVSITMLRKLRTLSLKNNKINWLSQYETDNLEKLNIRISPHNLKLALKGNPIVCNCESLNFIQWIYTTKVNVDLKGNYSCLYTDGSFKTTFEIFENMNQNRKNFKLALHDRDFVPGKFIADNIIDTIKVSRKIVFVVSRSFLDSEWCQYELDMARMHMFQQNREMLIVILLEDIPNGKIPSRLKQIWEKITCLETDEKTRNDQVPNGDNIFWKRLHLAIKP</sequence>
<dbReference type="Pfam" id="PF13855">
    <property type="entry name" value="LRR_8"/>
    <property type="match status" value="1"/>
</dbReference>
<evidence type="ECO:0000256" key="5">
    <source>
        <dbReference type="ARBA" id="ARBA00022729"/>
    </source>
</evidence>
<evidence type="ECO:0000259" key="12">
    <source>
        <dbReference type="PROSITE" id="PS50104"/>
    </source>
</evidence>
<dbReference type="Pfam" id="PF01582">
    <property type="entry name" value="TIR"/>
    <property type="match status" value="1"/>
</dbReference>
<dbReference type="Gene3D" id="3.40.50.10140">
    <property type="entry name" value="Toll/interleukin-1 receptor homology (TIR) domain"/>
    <property type="match status" value="1"/>
</dbReference>
<keyword evidence="6" id="KW-0677">Repeat</keyword>
<evidence type="ECO:0000313" key="14">
    <source>
        <dbReference type="Proteomes" id="UP000683360"/>
    </source>
</evidence>
<dbReference type="InterPro" id="IPR003591">
    <property type="entry name" value="Leu-rich_rpt_typical-subtyp"/>
</dbReference>
<evidence type="ECO:0000256" key="6">
    <source>
        <dbReference type="ARBA" id="ARBA00022737"/>
    </source>
</evidence>
<dbReference type="SUPFAM" id="SSF52200">
    <property type="entry name" value="Toll/Interleukin receptor TIR domain"/>
    <property type="match status" value="1"/>
</dbReference>
<organism evidence="13 14">
    <name type="scientific">Mytilus edulis</name>
    <name type="common">Blue mussel</name>
    <dbReference type="NCBI Taxonomy" id="6550"/>
    <lineage>
        <taxon>Eukaryota</taxon>
        <taxon>Metazoa</taxon>
        <taxon>Spiralia</taxon>
        <taxon>Lophotrochozoa</taxon>
        <taxon>Mollusca</taxon>
        <taxon>Bivalvia</taxon>
        <taxon>Autobranchia</taxon>
        <taxon>Pteriomorphia</taxon>
        <taxon>Mytilida</taxon>
        <taxon>Mytiloidea</taxon>
        <taxon>Mytilidae</taxon>
        <taxon>Mytilinae</taxon>
        <taxon>Mytilus</taxon>
    </lineage>
</organism>
<dbReference type="GO" id="GO:0002224">
    <property type="term" value="P:toll-like receptor signaling pathway"/>
    <property type="evidence" value="ECO:0007669"/>
    <property type="project" value="InterPro"/>
</dbReference>
<feature type="chain" id="PRO_5035911498" evidence="11">
    <location>
        <begin position="22"/>
        <end position="737"/>
    </location>
</feature>
<comment type="subcellular location">
    <subcellularLocation>
        <location evidence="1">Membrane</location>
        <topology evidence="1">Single-pass type I membrane protein</topology>
    </subcellularLocation>
</comment>
<feature type="domain" description="TIR" evidence="12">
    <location>
        <begin position="586"/>
        <end position="735"/>
    </location>
</feature>
<feature type="signal peptide" evidence="11">
    <location>
        <begin position="1"/>
        <end position="21"/>
    </location>
</feature>